<organism evidence="1">
    <name type="scientific">Ophidiomyces ophidiicola</name>
    <dbReference type="NCBI Taxonomy" id="1387563"/>
    <lineage>
        <taxon>Eukaryota</taxon>
        <taxon>Fungi</taxon>
        <taxon>Dikarya</taxon>
        <taxon>Ascomycota</taxon>
        <taxon>Pezizomycotina</taxon>
        <taxon>Eurotiomycetes</taxon>
        <taxon>Eurotiomycetidae</taxon>
        <taxon>Onygenales</taxon>
        <taxon>Onygenaceae</taxon>
        <taxon>Ophidiomyces</taxon>
    </lineage>
</organism>
<evidence type="ECO:0000313" key="1">
    <source>
        <dbReference type="EMBL" id="KAI2386642.1"/>
    </source>
</evidence>
<reference evidence="1" key="1">
    <citation type="journal article" date="2022" name="bioRxiv">
        <title>Population genetic analysis of Ophidiomyces ophidiicola, the causative agent of snake fungal disease, indicates recent introductions to the USA.</title>
        <authorList>
            <person name="Ladner J.T."/>
            <person name="Palmer J.M."/>
            <person name="Ettinger C.L."/>
            <person name="Stajich J.E."/>
            <person name="Farrell T.M."/>
            <person name="Glorioso B.M."/>
            <person name="Lawson B."/>
            <person name="Price S.J."/>
            <person name="Stengle A.G."/>
            <person name="Grear D.A."/>
            <person name="Lorch J.M."/>
        </authorList>
    </citation>
    <scope>NUCLEOTIDE SEQUENCE</scope>
    <source>
        <strain evidence="1">NWHC 24266-5</strain>
    </source>
</reference>
<protein>
    <submittedName>
        <fullName evidence="1">Uncharacterized protein</fullName>
    </submittedName>
</protein>
<accession>A0ACB8UWD6</accession>
<name>A0ACB8UWD6_9EURO</name>
<comment type="caution">
    <text evidence="1">The sequence shown here is derived from an EMBL/GenBank/DDBJ whole genome shotgun (WGS) entry which is preliminary data.</text>
</comment>
<gene>
    <name evidence="1" type="ORF">LOY88_003502</name>
</gene>
<sequence length="482" mass="52352">MRSGLVLTLPLLAGSTRVPSRRCAYGDACWPNAHEWNSFNSSISGSLIRSFPSAAVCHGERYDEAQCTVATDNWVNSYWRTNQTGVYAAILWELGEKGQCFIGSPRDAPCDQGIVPYYSVNVTHVTDVQAAVKFALKHDLYLVVKNTGHDHLDRSSGRGAFAIWTHNLKGKEWNSSFVPQGAPLNVAGIPAVTLQTGEQWQDVYKAAAEQGVIVVGGAARTVGSAGGYMTDGGHGPFSHFYGLAVDNVLEVKLIDAKEYFYAIRGGGGSAWGAITSVTYKTHTNPSHIQALPVVTEAGYTGYGTANLVLGADEPAGFAAIFIQPNATNTTFIEAFREYRDISKIPGVSGITANFDFPSWIEYSKVFIQDPHIASNTIDEFRLLTSDVLLSRTDDIVGLMMENVSNPSGFNFIGKVNPAERDNTATHPAWKYSRALLSFSANWKDDASADEKRRAQLQLVEISKKFSEIVGPDGGTYLNEANP</sequence>
<proteinExistence type="predicted"/>
<dbReference type="EMBL" id="JALBCA010000046">
    <property type="protein sequence ID" value="KAI2386642.1"/>
    <property type="molecule type" value="Genomic_DNA"/>
</dbReference>